<dbReference type="EMBL" id="UYRU01101802">
    <property type="protein sequence ID" value="VDN41562.1"/>
    <property type="molecule type" value="Genomic_DNA"/>
</dbReference>
<name>A0A3P7RDE9_DIBLA</name>
<feature type="non-terminal residue" evidence="2">
    <location>
        <position position="52"/>
    </location>
</feature>
<evidence type="ECO:0000313" key="3">
    <source>
        <dbReference type="Proteomes" id="UP000281553"/>
    </source>
</evidence>
<feature type="compositionally biased region" description="Low complexity" evidence="1">
    <location>
        <begin position="27"/>
        <end position="40"/>
    </location>
</feature>
<accession>A0A3P7RDE9</accession>
<protein>
    <submittedName>
        <fullName evidence="2">Uncharacterized protein</fullName>
    </submittedName>
</protein>
<sequence length="52" mass="5684">MVTPSCQQTTSNASTRPSSQVFRVVHTTTTSPPSPWVCMRPPSPPSPTTRDR</sequence>
<evidence type="ECO:0000256" key="1">
    <source>
        <dbReference type="SAM" id="MobiDB-lite"/>
    </source>
</evidence>
<evidence type="ECO:0000313" key="2">
    <source>
        <dbReference type="EMBL" id="VDN41562.1"/>
    </source>
</evidence>
<feature type="compositionally biased region" description="Polar residues" evidence="1">
    <location>
        <begin position="1"/>
        <end position="21"/>
    </location>
</feature>
<organism evidence="2 3">
    <name type="scientific">Dibothriocephalus latus</name>
    <name type="common">Fish tapeworm</name>
    <name type="synonym">Diphyllobothrium latum</name>
    <dbReference type="NCBI Taxonomy" id="60516"/>
    <lineage>
        <taxon>Eukaryota</taxon>
        <taxon>Metazoa</taxon>
        <taxon>Spiralia</taxon>
        <taxon>Lophotrochozoa</taxon>
        <taxon>Platyhelminthes</taxon>
        <taxon>Cestoda</taxon>
        <taxon>Eucestoda</taxon>
        <taxon>Diphyllobothriidea</taxon>
        <taxon>Diphyllobothriidae</taxon>
        <taxon>Dibothriocephalus</taxon>
    </lineage>
</organism>
<keyword evidence="3" id="KW-1185">Reference proteome</keyword>
<proteinExistence type="predicted"/>
<dbReference type="AlphaFoldDB" id="A0A3P7RDE9"/>
<gene>
    <name evidence="2" type="ORF">DILT_LOCUS18577</name>
</gene>
<feature type="region of interest" description="Disordered" evidence="1">
    <location>
        <begin position="1"/>
        <end position="52"/>
    </location>
</feature>
<dbReference type="Proteomes" id="UP000281553">
    <property type="component" value="Unassembled WGS sequence"/>
</dbReference>
<feature type="compositionally biased region" description="Pro residues" evidence="1">
    <location>
        <begin position="41"/>
        <end position="52"/>
    </location>
</feature>
<reference evidence="2 3" key="1">
    <citation type="submission" date="2018-11" db="EMBL/GenBank/DDBJ databases">
        <authorList>
            <consortium name="Pathogen Informatics"/>
        </authorList>
    </citation>
    <scope>NUCLEOTIDE SEQUENCE [LARGE SCALE GENOMIC DNA]</scope>
</reference>